<organism evidence="2 3">
    <name type="scientific">Actinomyces slackii</name>
    <dbReference type="NCBI Taxonomy" id="52774"/>
    <lineage>
        <taxon>Bacteria</taxon>
        <taxon>Bacillati</taxon>
        <taxon>Actinomycetota</taxon>
        <taxon>Actinomycetes</taxon>
        <taxon>Actinomycetales</taxon>
        <taxon>Actinomycetaceae</taxon>
        <taxon>Actinomyces</taxon>
    </lineage>
</organism>
<protein>
    <submittedName>
        <fullName evidence="2">Domain of uncharacterized function (DUF955)</fullName>
    </submittedName>
</protein>
<reference evidence="2 3" key="1">
    <citation type="submission" date="2018-12" db="EMBL/GenBank/DDBJ databases">
        <authorList>
            <consortium name="Pathogen Informatics"/>
        </authorList>
    </citation>
    <scope>NUCLEOTIDE SEQUENCE [LARGE SCALE GENOMIC DNA]</scope>
    <source>
        <strain evidence="2 3">NCTC11923</strain>
    </source>
</reference>
<dbReference type="Proteomes" id="UP000276899">
    <property type="component" value="Chromosome"/>
</dbReference>
<feature type="domain" description="IrrE N-terminal-like" evidence="1">
    <location>
        <begin position="168"/>
        <end position="294"/>
    </location>
</feature>
<dbReference type="RefSeq" id="WP_026428002.1">
    <property type="nucleotide sequence ID" value="NZ_CBCRWE010000119.1"/>
</dbReference>
<dbReference type="EMBL" id="LR134363">
    <property type="protein sequence ID" value="VEG75721.1"/>
    <property type="molecule type" value="Genomic_DNA"/>
</dbReference>
<dbReference type="PANTHER" id="PTHR43236">
    <property type="entry name" value="ANTITOXIN HIGA1"/>
    <property type="match status" value="1"/>
</dbReference>
<dbReference type="PANTHER" id="PTHR43236:SF2">
    <property type="entry name" value="BLL0069 PROTEIN"/>
    <property type="match status" value="1"/>
</dbReference>
<dbReference type="InterPro" id="IPR010359">
    <property type="entry name" value="IrrE_HExxH"/>
</dbReference>
<sequence length="386" mass="43105">MATVRVDVEPGLLQWAAWRAGWDRRGTPKTYEKLFPQWVSGEKKPTFNQLEAFAKVTHVGLATLFLPEPPTEDLPIPDMRTLGNEELSQPSGDLLDMIYICQNRQDWYRDYVANNIGEGPEFVGSLTTAVSTDEAATRIRESLHVDALRGRRFSSASSARRALIERMEELGVLVMVSGVTGESNKRTLQVEEFRGFALVDRLAPLIFINGNDSKTAQVFTLVHEFAHVWLGGSALSDASPFAVQAPDAERWCNTVAADVLLPQEARDSALTLLDDSDLLRQHAAAYGVSSQVLLCSLRDHEQVERTRFIALLEREQDRSAEYVEKTSTSSGGDYYATQRYRLGLPFIHAVVASALEGQTLYRDAYHLLGTKKHSTFTRLKEEARVA</sequence>
<dbReference type="AlphaFoldDB" id="A0A3S5EMC8"/>
<dbReference type="Pfam" id="PF06114">
    <property type="entry name" value="Peptidase_M78"/>
    <property type="match status" value="1"/>
</dbReference>
<dbReference type="Gene3D" id="1.10.10.2910">
    <property type="match status" value="1"/>
</dbReference>
<name>A0A3S5EMC8_9ACTO</name>
<dbReference type="STRING" id="1278298.GCA_000428685_01386"/>
<keyword evidence="3" id="KW-1185">Reference proteome</keyword>
<accession>A0A3S5EMC8</accession>
<proteinExistence type="predicted"/>
<evidence type="ECO:0000313" key="2">
    <source>
        <dbReference type="EMBL" id="VEG75721.1"/>
    </source>
</evidence>
<evidence type="ECO:0000259" key="1">
    <source>
        <dbReference type="Pfam" id="PF06114"/>
    </source>
</evidence>
<evidence type="ECO:0000313" key="3">
    <source>
        <dbReference type="Proteomes" id="UP000276899"/>
    </source>
</evidence>
<dbReference type="KEGG" id="asla:NCTC11923_02396"/>
<dbReference type="InterPro" id="IPR052345">
    <property type="entry name" value="Rad_response_metalloprotease"/>
</dbReference>
<gene>
    <name evidence="2" type="ORF">NCTC11923_02396</name>
</gene>